<accession>A0A3A1R350</accession>
<protein>
    <submittedName>
        <fullName evidence="2">DUF2529 family protein</fullName>
    </submittedName>
</protein>
<gene>
    <name evidence="2" type="ORF">D3H55_06790</name>
</gene>
<dbReference type="AlphaFoldDB" id="A0A3A1R350"/>
<dbReference type="EMBL" id="QXIR01000006">
    <property type="protein sequence ID" value="RIW36156.1"/>
    <property type="molecule type" value="Genomic_DNA"/>
</dbReference>
<proteinExistence type="predicted"/>
<evidence type="ECO:0000313" key="2">
    <source>
        <dbReference type="EMBL" id="RIW36156.1"/>
    </source>
</evidence>
<evidence type="ECO:0000259" key="1">
    <source>
        <dbReference type="Pfam" id="PF10740"/>
    </source>
</evidence>
<dbReference type="Pfam" id="PF10740">
    <property type="entry name" value="DUF2529"/>
    <property type="match status" value="1"/>
</dbReference>
<reference evidence="2 3" key="1">
    <citation type="submission" date="2018-09" db="EMBL/GenBank/DDBJ databases">
        <title>Bacillus saliacetes sp. nov., isolated from Thai shrimp paste (Ka-pi).</title>
        <authorList>
            <person name="Daroonpunt R."/>
            <person name="Tanasupawat S."/>
            <person name="Yiamsombut S."/>
        </authorList>
    </citation>
    <scope>NUCLEOTIDE SEQUENCE [LARGE SCALE GENOMIC DNA]</scope>
    <source>
        <strain evidence="2 3">SKP7-4</strain>
    </source>
</reference>
<evidence type="ECO:0000313" key="3">
    <source>
        <dbReference type="Proteomes" id="UP000265801"/>
    </source>
</evidence>
<organism evidence="2 3">
    <name type="scientific">Bacillus salacetis</name>
    <dbReference type="NCBI Taxonomy" id="2315464"/>
    <lineage>
        <taxon>Bacteria</taxon>
        <taxon>Bacillati</taxon>
        <taxon>Bacillota</taxon>
        <taxon>Bacilli</taxon>
        <taxon>Bacillales</taxon>
        <taxon>Bacillaceae</taxon>
        <taxon>Bacillus</taxon>
    </lineage>
</organism>
<sequence>MIKMFTTQLSGLYNRIADKEEFSIEDGARLLAQAAVGEGHIYIKGFKEMESVTLEALYGQEPLNGAKALENVDDLTEADRVLLVSRFSNDEQASALAKQLSDKGVAFTAISGAVAGEGENLADLADIHIDTKLIKGMLPGEELGERVGFPSSMAALYIYYLLKFSLEEMLEEY</sequence>
<dbReference type="RefSeq" id="WP_119546157.1">
    <property type="nucleotide sequence ID" value="NZ_QXIR01000006.1"/>
</dbReference>
<dbReference type="Gene3D" id="3.40.50.10490">
    <property type="entry name" value="Glucose-6-phosphate isomerase like protein, domain 1"/>
    <property type="match status" value="1"/>
</dbReference>
<comment type="caution">
    <text evidence="2">The sequence shown here is derived from an EMBL/GenBank/DDBJ whole genome shotgun (WGS) entry which is preliminary data.</text>
</comment>
<feature type="domain" description="DUF2529" evidence="1">
    <location>
        <begin position="1"/>
        <end position="170"/>
    </location>
</feature>
<name>A0A3A1R350_9BACI</name>
<dbReference type="InterPro" id="IPR019676">
    <property type="entry name" value="DUF2529"/>
</dbReference>
<dbReference type="Proteomes" id="UP000265801">
    <property type="component" value="Unassembled WGS sequence"/>
</dbReference>
<dbReference type="OrthoDB" id="2737584at2"/>
<keyword evidence="3" id="KW-1185">Reference proteome</keyword>